<accession>A0A4P9X8J9</accession>
<dbReference type="PANTHER" id="PTHR12658">
    <property type="entry name" value="BETA-TUBULIN COFACTOR D"/>
    <property type="match status" value="1"/>
</dbReference>
<organism evidence="2 3">
    <name type="scientific">Caulochytrium protostelioides</name>
    <dbReference type="NCBI Taxonomy" id="1555241"/>
    <lineage>
        <taxon>Eukaryota</taxon>
        <taxon>Fungi</taxon>
        <taxon>Fungi incertae sedis</taxon>
        <taxon>Chytridiomycota</taxon>
        <taxon>Chytridiomycota incertae sedis</taxon>
        <taxon>Chytridiomycetes</taxon>
        <taxon>Caulochytriales</taxon>
        <taxon>Caulochytriaceae</taxon>
        <taxon>Caulochytrium</taxon>
    </lineage>
</organism>
<dbReference type="Pfam" id="PF23579">
    <property type="entry name" value="ARM_TBCD"/>
    <property type="match status" value="1"/>
</dbReference>
<dbReference type="GO" id="GO:0007023">
    <property type="term" value="P:post-chaperonin tubulin folding pathway"/>
    <property type="evidence" value="ECO:0007669"/>
    <property type="project" value="InterPro"/>
</dbReference>
<evidence type="ECO:0000313" key="3">
    <source>
        <dbReference type="Proteomes" id="UP000274922"/>
    </source>
</evidence>
<dbReference type="STRING" id="1555241.A0A4P9X8J9"/>
<keyword evidence="3" id="KW-1185">Reference proteome</keyword>
<proteinExistence type="predicted"/>
<dbReference type="PANTHER" id="PTHR12658:SF0">
    <property type="entry name" value="TUBULIN-SPECIFIC CHAPERONE D"/>
    <property type="match status" value="1"/>
</dbReference>
<reference evidence="3" key="1">
    <citation type="journal article" date="2018" name="Nat. Microbiol.">
        <title>Leveraging single-cell genomics to expand the fungal tree of life.</title>
        <authorList>
            <person name="Ahrendt S.R."/>
            <person name="Quandt C.A."/>
            <person name="Ciobanu D."/>
            <person name="Clum A."/>
            <person name="Salamov A."/>
            <person name="Andreopoulos B."/>
            <person name="Cheng J.F."/>
            <person name="Woyke T."/>
            <person name="Pelin A."/>
            <person name="Henrissat B."/>
            <person name="Reynolds N.K."/>
            <person name="Benny G.L."/>
            <person name="Smith M.E."/>
            <person name="James T.Y."/>
            <person name="Grigoriev I.V."/>
        </authorList>
    </citation>
    <scope>NUCLEOTIDE SEQUENCE [LARGE SCALE GENOMIC DNA]</scope>
    <source>
        <strain evidence="3">ATCC 52028</strain>
    </source>
</reference>
<dbReference type="GO" id="GO:0000226">
    <property type="term" value="P:microtubule cytoskeleton organization"/>
    <property type="evidence" value="ECO:0007669"/>
    <property type="project" value="TreeGrafter"/>
</dbReference>
<dbReference type="GO" id="GO:0048487">
    <property type="term" value="F:beta-tubulin binding"/>
    <property type="evidence" value="ECO:0007669"/>
    <property type="project" value="InterPro"/>
</dbReference>
<dbReference type="AlphaFoldDB" id="A0A4P9X8J9"/>
<evidence type="ECO:0000313" key="2">
    <source>
        <dbReference type="EMBL" id="RKP01585.1"/>
    </source>
</evidence>
<dbReference type="Proteomes" id="UP000274922">
    <property type="component" value="Unassembled WGS sequence"/>
</dbReference>
<sequence>MTTPRHAHAVAVALADRIAQILEYYQEQATLLDPYLPELTALLTTPLLDHAYAKPKRAATSRFIPLERARLIFDAVYCLIKVRGYKTIVRFLSHEPHDLEPLFAYLQTPGMSWRGAYTLHHAQARLWSLCHIYHHGPRAWLLRQNPVVLALLPLLDRVKSVAILRKLILKLMTRVALAALPPRVAAWRYHRGQRSLNVGPRPATTAAAVAATTPALTPTVTEEEAEFTNSAIPDYLEDMLGSLLMGLEDEATIVRWTCAKGIGHLCNRLELAMANDAIDAIVALLGASGDTDAAAIAEVNRTQRFGSETAWHGACLALAELGRRGLLLPARLPTLRPLILRAFRMDLRRGTRIVGAQVRDAASYVVWAFARAFAPDVLAPFLLGDVVAQLAVTSLLDRDVGIRRAASAAFQENTGRQGQIPHGIEIMTLADFFAVGNRRNCYLHIVPQVVRFAPYY</sequence>
<gene>
    <name evidence="2" type="ORF">CXG81DRAFT_11801</name>
</gene>
<dbReference type="InterPro" id="IPR058033">
    <property type="entry name" value="ARM_TBCD_2nd"/>
</dbReference>
<protein>
    <recommendedName>
        <fullName evidence="1">Tubulin-folding cofactor D ARM repeats domain-containing protein</fullName>
    </recommendedName>
</protein>
<dbReference type="InterPro" id="IPR011989">
    <property type="entry name" value="ARM-like"/>
</dbReference>
<dbReference type="Gene3D" id="1.25.10.10">
    <property type="entry name" value="Leucine-rich Repeat Variant"/>
    <property type="match status" value="1"/>
</dbReference>
<name>A0A4P9X8J9_9FUNG</name>
<feature type="non-terminal residue" evidence="2">
    <location>
        <position position="456"/>
    </location>
</feature>
<feature type="domain" description="Tubulin-folding cofactor D ARM repeats" evidence="1">
    <location>
        <begin position="164"/>
        <end position="424"/>
    </location>
</feature>
<dbReference type="EMBL" id="ML014167">
    <property type="protein sequence ID" value="RKP01585.1"/>
    <property type="molecule type" value="Genomic_DNA"/>
</dbReference>
<dbReference type="GO" id="GO:0005096">
    <property type="term" value="F:GTPase activator activity"/>
    <property type="evidence" value="ECO:0007669"/>
    <property type="project" value="InterPro"/>
</dbReference>
<dbReference type="SUPFAM" id="SSF48371">
    <property type="entry name" value="ARM repeat"/>
    <property type="match status" value="1"/>
</dbReference>
<dbReference type="InterPro" id="IPR016024">
    <property type="entry name" value="ARM-type_fold"/>
</dbReference>
<dbReference type="InterPro" id="IPR033162">
    <property type="entry name" value="TBCD"/>
</dbReference>
<dbReference type="OrthoDB" id="10253476at2759"/>
<dbReference type="GO" id="GO:0007021">
    <property type="term" value="P:tubulin complex assembly"/>
    <property type="evidence" value="ECO:0007669"/>
    <property type="project" value="InterPro"/>
</dbReference>
<evidence type="ECO:0000259" key="1">
    <source>
        <dbReference type="Pfam" id="PF25767"/>
    </source>
</evidence>
<dbReference type="Pfam" id="PF25767">
    <property type="entry name" value="ARM_TBCD_2nd"/>
    <property type="match status" value="1"/>
</dbReference>